<evidence type="ECO:0000256" key="5">
    <source>
        <dbReference type="SAM" id="MobiDB-lite"/>
    </source>
</evidence>
<evidence type="ECO:0000259" key="6">
    <source>
        <dbReference type="Pfam" id="PF08281"/>
    </source>
</evidence>
<dbReference type="NCBIfam" id="TIGR02937">
    <property type="entry name" value="sigma70-ECF"/>
    <property type="match status" value="1"/>
</dbReference>
<evidence type="ECO:0000256" key="1">
    <source>
        <dbReference type="ARBA" id="ARBA00010641"/>
    </source>
</evidence>
<dbReference type="InterPro" id="IPR036388">
    <property type="entry name" value="WH-like_DNA-bd_sf"/>
</dbReference>
<keyword evidence="8" id="KW-1185">Reference proteome</keyword>
<feature type="region of interest" description="Disordered" evidence="5">
    <location>
        <begin position="1"/>
        <end position="139"/>
    </location>
</feature>
<reference evidence="7 8" key="1">
    <citation type="submission" date="2017-02" db="EMBL/GenBank/DDBJ databases">
        <authorList>
            <person name="Peterson S.W."/>
        </authorList>
    </citation>
    <scope>NUCLEOTIDE SEQUENCE [LARGE SCALE GENOMIC DNA]</scope>
    <source>
        <strain evidence="7 8">DSM 45154</strain>
    </source>
</reference>
<keyword evidence="2" id="KW-0805">Transcription regulation</keyword>
<dbReference type="EMBL" id="FUWS01000004">
    <property type="protein sequence ID" value="SJZ86108.1"/>
    <property type="molecule type" value="Genomic_DNA"/>
</dbReference>
<gene>
    <name evidence="7" type="ORF">SAMN02745673_01617</name>
</gene>
<evidence type="ECO:0000256" key="3">
    <source>
        <dbReference type="ARBA" id="ARBA00023082"/>
    </source>
</evidence>
<dbReference type="GO" id="GO:0006352">
    <property type="term" value="P:DNA-templated transcription initiation"/>
    <property type="evidence" value="ECO:0007669"/>
    <property type="project" value="InterPro"/>
</dbReference>
<evidence type="ECO:0000256" key="2">
    <source>
        <dbReference type="ARBA" id="ARBA00023015"/>
    </source>
</evidence>
<evidence type="ECO:0000313" key="8">
    <source>
        <dbReference type="Proteomes" id="UP000190637"/>
    </source>
</evidence>
<evidence type="ECO:0000256" key="4">
    <source>
        <dbReference type="ARBA" id="ARBA00023163"/>
    </source>
</evidence>
<dbReference type="InterPro" id="IPR014284">
    <property type="entry name" value="RNA_pol_sigma-70_dom"/>
</dbReference>
<keyword evidence="4" id="KW-0804">Transcription</keyword>
<feature type="compositionally biased region" description="Basic and acidic residues" evidence="5">
    <location>
        <begin position="126"/>
        <end position="139"/>
    </location>
</feature>
<dbReference type="GO" id="GO:0016987">
    <property type="term" value="F:sigma factor activity"/>
    <property type="evidence" value="ECO:0007669"/>
    <property type="project" value="UniProtKB-KW"/>
</dbReference>
<dbReference type="InterPro" id="IPR013249">
    <property type="entry name" value="RNA_pol_sigma70_r4_t2"/>
</dbReference>
<organism evidence="7 8">
    <name type="scientific">Marinactinospora thermotolerans DSM 45154</name>
    <dbReference type="NCBI Taxonomy" id="1122192"/>
    <lineage>
        <taxon>Bacteria</taxon>
        <taxon>Bacillati</taxon>
        <taxon>Actinomycetota</taxon>
        <taxon>Actinomycetes</taxon>
        <taxon>Streptosporangiales</taxon>
        <taxon>Nocardiopsidaceae</taxon>
        <taxon>Marinactinospora</taxon>
    </lineage>
</organism>
<feature type="compositionally biased region" description="Basic and acidic residues" evidence="5">
    <location>
        <begin position="83"/>
        <end position="95"/>
    </location>
</feature>
<dbReference type="Gene3D" id="1.10.10.10">
    <property type="entry name" value="Winged helix-like DNA-binding domain superfamily/Winged helix DNA-binding domain"/>
    <property type="match status" value="1"/>
</dbReference>
<dbReference type="GO" id="GO:0003677">
    <property type="term" value="F:DNA binding"/>
    <property type="evidence" value="ECO:0007669"/>
    <property type="project" value="InterPro"/>
</dbReference>
<protein>
    <submittedName>
        <fullName evidence="7">RNA polymerase sigma factor, sigma-70 family</fullName>
    </submittedName>
</protein>
<dbReference type="Proteomes" id="UP000190637">
    <property type="component" value="Unassembled WGS sequence"/>
</dbReference>
<feature type="compositionally biased region" description="Low complexity" evidence="5">
    <location>
        <begin position="111"/>
        <end position="125"/>
    </location>
</feature>
<dbReference type="RefSeq" id="WP_078761011.1">
    <property type="nucleotide sequence ID" value="NZ_FUWS01000004.1"/>
</dbReference>
<sequence length="207" mass="22202">MTTLDTRITARRRVRTVHPAPRDRRYEAPPSSGHGDVAAPEASGPLSPAQEDEPEVEGTREEEGGSGDGTERRHPCPGAVRGEGQRPETAKETHDGATGWKEQAGANRTTVAPSPSAGSAPSSPRSSRESVALHREPGVDREALKAALRRIPPRRRRVLLLHFFAGRSHAEVAESVGTTQREVEDMLRRALGELHVELTPASGEGAA</sequence>
<feature type="compositionally biased region" description="Basic and acidic residues" evidence="5">
    <location>
        <begin position="57"/>
        <end position="74"/>
    </location>
</feature>
<name>A0A1T4P5A0_9ACTN</name>
<comment type="similarity">
    <text evidence="1">Belongs to the sigma-70 factor family. ECF subfamily.</text>
</comment>
<accession>A0A1T4P5A0</accession>
<dbReference type="STRING" id="1122192.SAMN02745673_01617"/>
<keyword evidence="3" id="KW-0731">Sigma factor</keyword>
<evidence type="ECO:0000313" key="7">
    <source>
        <dbReference type="EMBL" id="SJZ86108.1"/>
    </source>
</evidence>
<proteinExistence type="inferred from homology"/>
<feature type="domain" description="RNA polymerase sigma factor 70 region 4 type 2" evidence="6">
    <location>
        <begin position="141"/>
        <end position="192"/>
    </location>
</feature>
<dbReference type="InterPro" id="IPR013324">
    <property type="entry name" value="RNA_pol_sigma_r3/r4-like"/>
</dbReference>
<dbReference type="AlphaFoldDB" id="A0A1T4P5A0"/>
<dbReference type="Pfam" id="PF08281">
    <property type="entry name" value="Sigma70_r4_2"/>
    <property type="match status" value="1"/>
</dbReference>
<dbReference type="SUPFAM" id="SSF88659">
    <property type="entry name" value="Sigma3 and sigma4 domains of RNA polymerase sigma factors"/>
    <property type="match status" value="1"/>
</dbReference>